<name>A0ABP0JXD5_9DINO</name>
<evidence type="ECO:0000313" key="2">
    <source>
        <dbReference type="Proteomes" id="UP001642484"/>
    </source>
</evidence>
<dbReference type="Proteomes" id="UP001642484">
    <property type="component" value="Unassembled WGS sequence"/>
</dbReference>
<dbReference type="EMBL" id="CAXAMN010006780">
    <property type="protein sequence ID" value="CAK9019139.1"/>
    <property type="molecule type" value="Genomic_DNA"/>
</dbReference>
<proteinExistence type="predicted"/>
<evidence type="ECO:0000313" key="1">
    <source>
        <dbReference type="EMBL" id="CAK9019139.1"/>
    </source>
</evidence>
<sequence>MLAESSLLTGDLPQAKKSLKHARVLRRQASKLHRQARRCAVGNSSTALFIQFKERELARRAKLIAAQIEGGQTAVSKVSLLKHMARLLALPHASQFQVAPGEAPVQISAEELRNELQRSFGVAELPGNPLLELERSERNISLTVPRRRRWPVAAGGCL</sequence>
<accession>A0ABP0JXD5</accession>
<protein>
    <submittedName>
        <fullName evidence="1">Uncharacterized protein</fullName>
    </submittedName>
</protein>
<reference evidence="1 2" key="1">
    <citation type="submission" date="2024-02" db="EMBL/GenBank/DDBJ databases">
        <authorList>
            <person name="Chen Y."/>
            <person name="Shah S."/>
            <person name="Dougan E. K."/>
            <person name="Thang M."/>
            <person name="Chan C."/>
        </authorList>
    </citation>
    <scope>NUCLEOTIDE SEQUENCE [LARGE SCALE GENOMIC DNA]</scope>
</reference>
<comment type="caution">
    <text evidence="1">The sequence shown here is derived from an EMBL/GenBank/DDBJ whole genome shotgun (WGS) entry which is preliminary data.</text>
</comment>
<keyword evidence="2" id="KW-1185">Reference proteome</keyword>
<gene>
    <name evidence="1" type="ORF">CCMP2556_LOCUS13549</name>
</gene>
<organism evidence="1 2">
    <name type="scientific">Durusdinium trenchii</name>
    <dbReference type="NCBI Taxonomy" id="1381693"/>
    <lineage>
        <taxon>Eukaryota</taxon>
        <taxon>Sar</taxon>
        <taxon>Alveolata</taxon>
        <taxon>Dinophyceae</taxon>
        <taxon>Suessiales</taxon>
        <taxon>Symbiodiniaceae</taxon>
        <taxon>Durusdinium</taxon>
    </lineage>
</organism>